<gene>
    <name evidence="1" type="ORF">UR38_C0002G0034</name>
</gene>
<protein>
    <submittedName>
        <fullName evidence="1">Uncharacterized protein</fullName>
    </submittedName>
</protein>
<comment type="caution">
    <text evidence="1">The sequence shown here is derived from an EMBL/GenBank/DDBJ whole genome shotgun (WGS) entry which is preliminary data.</text>
</comment>
<evidence type="ECO:0000313" key="1">
    <source>
        <dbReference type="EMBL" id="KKP47931.1"/>
    </source>
</evidence>
<reference evidence="1 2" key="1">
    <citation type="journal article" date="2015" name="Nature">
        <title>rRNA introns, odd ribosomes, and small enigmatic genomes across a large radiation of phyla.</title>
        <authorList>
            <person name="Brown C.T."/>
            <person name="Hug L.A."/>
            <person name="Thomas B.C."/>
            <person name="Sharon I."/>
            <person name="Castelle C.J."/>
            <person name="Singh A."/>
            <person name="Wilkins M.J."/>
            <person name="Williams K.H."/>
            <person name="Banfield J.F."/>
        </authorList>
    </citation>
    <scope>NUCLEOTIDE SEQUENCE [LARGE SCALE GENOMIC DNA]</scope>
</reference>
<dbReference type="EMBL" id="LBOZ01000002">
    <property type="protein sequence ID" value="KKP47931.1"/>
    <property type="molecule type" value="Genomic_DNA"/>
</dbReference>
<name>A0A0G0A9D1_9BACT</name>
<dbReference type="AlphaFoldDB" id="A0A0G0A9D1"/>
<dbReference type="Proteomes" id="UP000033995">
    <property type="component" value="Unassembled WGS sequence"/>
</dbReference>
<accession>A0A0G0A9D1</accession>
<sequence length="84" mass="9245">MPFIYPRNLRPGVNLLVHLTNTFSKRPVPLGKVLEKRTEHNDPGPDTEILVIQKESGELVEVSYSLTTGKAGALSSGFAERRIG</sequence>
<proteinExistence type="predicted"/>
<evidence type="ECO:0000313" key="2">
    <source>
        <dbReference type="Proteomes" id="UP000033995"/>
    </source>
</evidence>
<organism evidence="1 2">
    <name type="scientific">Candidatus Woesebacteria bacterium GW2011_GWA2_33_28</name>
    <dbReference type="NCBI Taxonomy" id="1618561"/>
    <lineage>
        <taxon>Bacteria</taxon>
        <taxon>Candidatus Woeseibacteriota</taxon>
    </lineage>
</organism>